<comment type="caution">
    <text evidence="3">The sequence shown here is derived from an EMBL/GenBank/DDBJ whole genome shotgun (WGS) entry which is preliminary data.</text>
</comment>
<name>A0A316TL58_9ACTN</name>
<evidence type="ECO:0000256" key="1">
    <source>
        <dbReference type="SAM" id="MobiDB-lite"/>
    </source>
</evidence>
<feature type="region of interest" description="Disordered" evidence="1">
    <location>
        <begin position="262"/>
        <end position="288"/>
    </location>
</feature>
<dbReference type="Proteomes" id="UP000245507">
    <property type="component" value="Unassembled WGS sequence"/>
</dbReference>
<proteinExistence type="predicted"/>
<feature type="compositionally biased region" description="Low complexity" evidence="1">
    <location>
        <begin position="264"/>
        <end position="277"/>
    </location>
</feature>
<feature type="compositionally biased region" description="Low complexity" evidence="1">
    <location>
        <begin position="39"/>
        <end position="55"/>
    </location>
</feature>
<feature type="signal peptide" evidence="2">
    <location>
        <begin position="1"/>
        <end position="24"/>
    </location>
</feature>
<evidence type="ECO:0000313" key="4">
    <source>
        <dbReference type="Proteomes" id="UP000245507"/>
    </source>
</evidence>
<feature type="region of interest" description="Disordered" evidence="1">
    <location>
        <begin position="28"/>
        <end position="110"/>
    </location>
</feature>
<dbReference type="OrthoDB" id="4566419at2"/>
<evidence type="ECO:0000313" key="3">
    <source>
        <dbReference type="EMBL" id="PWN02924.1"/>
    </source>
</evidence>
<evidence type="ECO:0000256" key="2">
    <source>
        <dbReference type="SAM" id="SignalP"/>
    </source>
</evidence>
<gene>
    <name evidence="3" type="ORF">DJ010_11075</name>
</gene>
<organism evidence="3 4">
    <name type="scientific">Nocardioides silvaticus</name>
    <dbReference type="NCBI Taxonomy" id="2201891"/>
    <lineage>
        <taxon>Bacteria</taxon>
        <taxon>Bacillati</taxon>
        <taxon>Actinomycetota</taxon>
        <taxon>Actinomycetes</taxon>
        <taxon>Propionibacteriales</taxon>
        <taxon>Nocardioidaceae</taxon>
        <taxon>Nocardioides</taxon>
    </lineage>
</organism>
<dbReference type="AlphaFoldDB" id="A0A316TL58"/>
<feature type="compositionally biased region" description="Polar residues" evidence="1">
    <location>
        <begin position="86"/>
        <end position="96"/>
    </location>
</feature>
<feature type="chain" id="PRO_5039662560" description="GerMN domain-containing protein" evidence="2">
    <location>
        <begin position="25"/>
        <end position="316"/>
    </location>
</feature>
<reference evidence="3 4" key="1">
    <citation type="submission" date="2018-05" db="EMBL/GenBank/DDBJ databases">
        <title>Nocardioides silvaticus genome.</title>
        <authorList>
            <person name="Li C."/>
            <person name="Wang G."/>
        </authorList>
    </citation>
    <scope>NUCLEOTIDE SEQUENCE [LARGE SCALE GENOMIC DNA]</scope>
    <source>
        <strain evidence="3 4">CCTCC AB 2018079</strain>
    </source>
</reference>
<evidence type="ECO:0008006" key="5">
    <source>
        <dbReference type="Google" id="ProtNLM"/>
    </source>
</evidence>
<sequence>MSNNTSSTRWRVIAAVATCALALAACGEGADDRAEPEAEPTSSAASEPEATDPAPQTAEEVEVLDTGAEPRVVALPDPEVGDEYESSQQLTMTTSFGPRPSPAVPMSTNTSTEVLEVTEDVVTVRTIFDEVEVDDSGLPEDLVTGIESGLDVVRGLAVTLEQSRSGAVLDTRFSLPDDAPPAAHQVVEQIADSLSIGSVAFPSEPVGEGASWRVVSTTESNGLVLTQATTYVLEELDGDAYEMSLEVEGTFEPGDIDGAELVRGSTTGSGDASGTVGDLLPSSAASTGSTTLVVDVDGSRVESEVDVETTMTTTRR</sequence>
<dbReference type="EMBL" id="QGDD01000004">
    <property type="protein sequence ID" value="PWN02924.1"/>
    <property type="molecule type" value="Genomic_DNA"/>
</dbReference>
<accession>A0A316TL58</accession>
<keyword evidence="2" id="KW-0732">Signal</keyword>
<dbReference type="RefSeq" id="WP_109693726.1">
    <property type="nucleotide sequence ID" value="NZ_QGDD01000004.1"/>
</dbReference>
<keyword evidence="4" id="KW-1185">Reference proteome</keyword>
<protein>
    <recommendedName>
        <fullName evidence="5">GerMN domain-containing protein</fullName>
    </recommendedName>
</protein>